<proteinExistence type="inferred from homology"/>
<keyword evidence="3" id="KW-0560">Oxidoreductase</keyword>
<keyword evidence="4" id="KW-0812">Transmembrane</keyword>
<dbReference type="PANTHER" id="PTHR46332">
    <property type="entry name" value="ASPARTATE BETA-HYDROXYLASE DOMAIN-CONTAINING PROTEIN 2"/>
    <property type="match status" value="1"/>
</dbReference>
<dbReference type="InterPro" id="IPR051821">
    <property type="entry name" value="Asp/Asn_beta-hydroxylase"/>
</dbReference>
<name>A0A240DXP3_9BURK</name>
<dbReference type="InterPro" id="IPR027443">
    <property type="entry name" value="IPNS-like_sf"/>
</dbReference>
<dbReference type="SUPFAM" id="SSF51197">
    <property type="entry name" value="Clavaminate synthase-like"/>
    <property type="match status" value="1"/>
</dbReference>
<evidence type="ECO:0000256" key="1">
    <source>
        <dbReference type="ARBA" id="ARBA00007730"/>
    </source>
</evidence>
<dbReference type="Proteomes" id="UP000218069">
    <property type="component" value="Unassembled WGS sequence"/>
</dbReference>
<keyword evidence="4" id="KW-0472">Membrane</keyword>
<feature type="transmembrane region" description="Helical" evidence="4">
    <location>
        <begin position="6"/>
        <end position="24"/>
    </location>
</feature>
<organism evidence="6 7">
    <name type="scientific">Polynucleobacter meluiroseus</name>
    <dbReference type="NCBI Taxonomy" id="1938814"/>
    <lineage>
        <taxon>Bacteria</taxon>
        <taxon>Pseudomonadati</taxon>
        <taxon>Pseudomonadota</taxon>
        <taxon>Betaproteobacteria</taxon>
        <taxon>Burkholderiales</taxon>
        <taxon>Burkholderiaceae</taxon>
        <taxon>Polynucleobacter</taxon>
    </lineage>
</organism>
<protein>
    <submittedName>
        <fullName evidence="6">Beta-hydroxylase</fullName>
    </submittedName>
</protein>
<evidence type="ECO:0000313" key="7">
    <source>
        <dbReference type="Proteomes" id="UP000218069"/>
    </source>
</evidence>
<dbReference type="GO" id="GO:0051213">
    <property type="term" value="F:dioxygenase activity"/>
    <property type="evidence" value="ECO:0007669"/>
    <property type="project" value="UniProtKB-KW"/>
</dbReference>
<feature type="domain" description="Aspartyl/asparaginy/proline hydroxylase" evidence="5">
    <location>
        <begin position="75"/>
        <end position="228"/>
    </location>
</feature>
<evidence type="ECO:0000313" key="6">
    <source>
        <dbReference type="EMBL" id="SNX27727.1"/>
    </source>
</evidence>
<reference evidence="7" key="1">
    <citation type="submission" date="2017-08" db="EMBL/GenBank/DDBJ databases">
        <authorList>
            <person name="Varghese N."/>
            <person name="Submissions S."/>
        </authorList>
    </citation>
    <scope>NUCLEOTIDE SEQUENCE [LARGE SCALE GENOMIC DNA]</scope>
    <source>
        <strain evidence="7">AP-Melu-1000-B4</strain>
    </source>
</reference>
<dbReference type="InterPro" id="IPR007803">
    <property type="entry name" value="Asp/Arg/Pro-Hydrxlase"/>
</dbReference>
<dbReference type="EMBL" id="OANS01000001">
    <property type="protein sequence ID" value="SNX27727.1"/>
    <property type="molecule type" value="Genomic_DNA"/>
</dbReference>
<sequence length="304" mass="34998">MVTFMQLRHIIFFIFIASAIYVYFRGKVRFGLVRSLTDYQVLLAPINSLLYLFSKIKAGAYIPVNDFPDLKPLQDHWEMIRQEALALNADGAIAAATGYNDIGFNSFFRTGWKRFHLYWYGKELPSAQLNCPKTVALLKSIPSIKAAMFASLPPGATLVRHRDPYAGSLRYHLGLMTPNDPKCYINVDGQHYFWQDGEAVMFDETYIHFAANETEQQRIILFCDIERPVYTKLLQVLNRWFGRYVMSAASSQNVAGEKVGLVNVLFKYFYALRAQAKKLKASHRTVYYVGKWVLILGILWAIFW</sequence>
<keyword evidence="2" id="KW-0223">Dioxygenase</keyword>
<evidence type="ECO:0000256" key="3">
    <source>
        <dbReference type="ARBA" id="ARBA00023002"/>
    </source>
</evidence>
<dbReference type="Pfam" id="PF05118">
    <property type="entry name" value="Asp_Arg_Hydrox"/>
    <property type="match status" value="1"/>
</dbReference>
<accession>A0A240DXP3</accession>
<evidence type="ECO:0000259" key="5">
    <source>
        <dbReference type="Pfam" id="PF05118"/>
    </source>
</evidence>
<dbReference type="Gene3D" id="2.60.120.330">
    <property type="entry name" value="B-lactam Antibiotic, Isopenicillin N Synthase, Chain"/>
    <property type="match status" value="1"/>
</dbReference>
<feature type="transmembrane region" description="Helical" evidence="4">
    <location>
        <begin position="285"/>
        <end position="303"/>
    </location>
</feature>
<keyword evidence="7" id="KW-1185">Reference proteome</keyword>
<evidence type="ECO:0000256" key="2">
    <source>
        <dbReference type="ARBA" id="ARBA00022964"/>
    </source>
</evidence>
<gene>
    <name evidence="6" type="ORF">SAMN06295945_0043</name>
</gene>
<keyword evidence="4" id="KW-1133">Transmembrane helix</keyword>
<dbReference type="PANTHER" id="PTHR46332:SF5">
    <property type="entry name" value="ASPARTATE BETA-HYDROXYLASE DOMAIN CONTAINING 2"/>
    <property type="match status" value="1"/>
</dbReference>
<dbReference type="AlphaFoldDB" id="A0A240DXP3"/>
<evidence type="ECO:0000256" key="4">
    <source>
        <dbReference type="SAM" id="Phobius"/>
    </source>
</evidence>
<comment type="similarity">
    <text evidence="1">Belongs to the aspartyl/asparaginyl beta-hydroxylase family.</text>
</comment>